<keyword evidence="5 17" id="KW-0436">Ligase</keyword>
<comment type="pathway">
    <text evidence="3">Purine metabolism; IMP biosynthesis via de novo pathway; N(1)-(5-phospho-D-ribosyl)glycinamide from 5-phospho-alpha-D-ribose 1-diphosphate: step 2/2.</text>
</comment>
<dbReference type="PANTHER" id="PTHR43472:SF1">
    <property type="entry name" value="PHOSPHORIBOSYLAMINE--GLYCINE LIGASE, CHLOROPLASTIC"/>
    <property type="match status" value="1"/>
</dbReference>
<dbReference type="EMBL" id="LNJB01000004">
    <property type="protein sequence ID" value="KYC55069.1"/>
    <property type="molecule type" value="Genomic_DNA"/>
</dbReference>
<dbReference type="GO" id="GO:0006189">
    <property type="term" value="P:'de novo' IMP biosynthetic process"/>
    <property type="evidence" value="ECO:0007669"/>
    <property type="project" value="UniProtKB-UniPathway"/>
</dbReference>
<dbReference type="SUPFAM" id="SSF56059">
    <property type="entry name" value="Glutathione synthetase ATP-binding domain-like"/>
    <property type="match status" value="1"/>
</dbReference>
<keyword evidence="7" id="KW-0658">Purine biosynthesis</keyword>
<evidence type="ECO:0000259" key="15">
    <source>
        <dbReference type="PROSITE" id="PS50975"/>
    </source>
</evidence>
<dbReference type="SMART" id="SM01210">
    <property type="entry name" value="GARS_C"/>
    <property type="match status" value="1"/>
</dbReference>
<accession>A0A150JIT2</accession>
<dbReference type="InterPro" id="IPR020562">
    <property type="entry name" value="PRibGlycinamide_synth_N"/>
</dbReference>
<evidence type="ECO:0000256" key="9">
    <source>
        <dbReference type="ARBA" id="ARBA00022842"/>
    </source>
</evidence>
<keyword evidence="6 14" id="KW-0547">Nucleotide-binding</keyword>
<accession>A0A150JL51</accession>
<keyword evidence="10" id="KW-0464">Manganese</keyword>
<evidence type="ECO:0000313" key="17">
    <source>
        <dbReference type="EMBL" id="KYC57979.1"/>
    </source>
</evidence>
<feature type="domain" description="ATP-grasp" evidence="15">
    <location>
        <begin position="142"/>
        <end position="377"/>
    </location>
</feature>
<evidence type="ECO:0000256" key="7">
    <source>
        <dbReference type="ARBA" id="ARBA00022755"/>
    </source>
</evidence>
<dbReference type="AlphaFoldDB" id="A0A150JL51"/>
<keyword evidence="9" id="KW-0460">Magnesium</keyword>
<sequence>MSEVLAVIGGGAREWALAESITKSKNVSEVHVLPGNLGGAFEKKCVWPIGNDRIKIRNFNDIKQFIIDYKQEIQENNGRIKRLDDLNEIISYLSENNIDMVVGGQEKYLSQNLKESCEKKGISCWGPTSKAMIVEADKCNTNNLMKKWGIPCPKFENFYDADSAKIFLRENFGRNGKKYVVKYPYLFDGKGSRVCNNLEEALSAVDDFMVDGVICPPVDKITIEERLFGEEVMVFYAVHEGQVKYLGSAKDFPERFDAEDTFLIDRFNKRMGHPGEMVNYITGGMGVVAPHPLLKENPELIKKIENIIVLPFLTNLLEEEKLAFNGIIYFGLCAVKENNNYNFYVFEINGRDGSPEAEGRWPTVETSLYDIAKKSYEGKLDELNVKFRDNVCVGVFAVSGSFPWFKGCGFESSQMPPGYPGKHLTGQTIEYSNELPENSFHRHAGTFITQTSNIAVGGGRVILGGGIAKTYNEASKMAYEAISDKYVRFVGKSFRKKIGEDIDSIKY</sequence>
<dbReference type="InterPro" id="IPR037123">
    <property type="entry name" value="PRibGlycinamide_synth_C_sf"/>
</dbReference>
<evidence type="ECO:0000256" key="8">
    <source>
        <dbReference type="ARBA" id="ARBA00022840"/>
    </source>
</evidence>
<dbReference type="GO" id="GO:0005524">
    <property type="term" value="F:ATP binding"/>
    <property type="evidence" value="ECO:0007669"/>
    <property type="project" value="UniProtKB-UniRule"/>
</dbReference>
<evidence type="ECO:0000256" key="3">
    <source>
        <dbReference type="ARBA" id="ARBA00005174"/>
    </source>
</evidence>
<evidence type="ECO:0000256" key="13">
    <source>
        <dbReference type="ARBA" id="ARBA00042864"/>
    </source>
</evidence>
<dbReference type="Pfam" id="PF02843">
    <property type="entry name" value="GARS_C"/>
    <property type="match status" value="1"/>
</dbReference>
<dbReference type="Gene3D" id="3.30.470.20">
    <property type="entry name" value="ATP-grasp fold, B domain"/>
    <property type="match status" value="1"/>
</dbReference>
<dbReference type="EMBL" id="LNJE01000006">
    <property type="protein sequence ID" value="KYC57979.1"/>
    <property type="molecule type" value="Genomic_DNA"/>
</dbReference>
<evidence type="ECO:0000313" key="18">
    <source>
        <dbReference type="Proteomes" id="UP000092420"/>
    </source>
</evidence>
<dbReference type="Pfam" id="PF01071">
    <property type="entry name" value="GARS_A"/>
    <property type="match status" value="1"/>
</dbReference>
<name>A0A150JL51_9EURY</name>
<evidence type="ECO:0000256" key="12">
    <source>
        <dbReference type="ARBA" id="ARBA00042242"/>
    </source>
</evidence>
<comment type="cofactor">
    <cofactor evidence="2">
        <name>Mg(2+)</name>
        <dbReference type="ChEBI" id="CHEBI:18420"/>
    </cofactor>
</comment>
<dbReference type="InterPro" id="IPR000115">
    <property type="entry name" value="PRibGlycinamide_synth"/>
</dbReference>
<dbReference type="GO" id="GO:0009113">
    <property type="term" value="P:purine nucleobase biosynthetic process"/>
    <property type="evidence" value="ECO:0007669"/>
    <property type="project" value="InterPro"/>
</dbReference>
<dbReference type="InterPro" id="IPR016185">
    <property type="entry name" value="PreATP-grasp_dom_sf"/>
</dbReference>
<dbReference type="PANTHER" id="PTHR43472">
    <property type="entry name" value="PHOSPHORIBOSYLAMINE--GLYCINE LIGASE"/>
    <property type="match status" value="1"/>
</dbReference>
<proteinExistence type="inferred from homology"/>
<evidence type="ECO:0000256" key="11">
    <source>
        <dbReference type="ARBA" id="ARBA00038345"/>
    </source>
</evidence>
<dbReference type="EC" id="6.3.4.13" evidence="4"/>
<dbReference type="Gene3D" id="3.40.50.20">
    <property type="match status" value="1"/>
</dbReference>
<dbReference type="InterPro" id="IPR013815">
    <property type="entry name" value="ATP_grasp_subdomain_1"/>
</dbReference>
<dbReference type="InterPro" id="IPR020561">
    <property type="entry name" value="PRibGlycinamid_synth_ATP-grasp"/>
</dbReference>
<dbReference type="InterPro" id="IPR011761">
    <property type="entry name" value="ATP-grasp"/>
</dbReference>
<dbReference type="UniPathway" id="UPA00074">
    <property type="reaction ID" value="UER00125"/>
</dbReference>
<evidence type="ECO:0000313" key="16">
    <source>
        <dbReference type="EMBL" id="KYC55069.1"/>
    </source>
</evidence>
<accession>A0A150JCV7</accession>
<dbReference type="Gene3D" id="3.30.1490.20">
    <property type="entry name" value="ATP-grasp fold, A domain"/>
    <property type="match status" value="1"/>
</dbReference>
<evidence type="ECO:0000256" key="14">
    <source>
        <dbReference type="PROSITE-ProRule" id="PRU00409"/>
    </source>
</evidence>
<protein>
    <recommendedName>
        <fullName evidence="4">phosphoribosylamine--glycine ligase</fullName>
        <ecNumber evidence="4">6.3.4.13</ecNumber>
    </recommendedName>
    <alternativeName>
        <fullName evidence="12">Glycinamide ribonucleotide synthetase</fullName>
    </alternativeName>
    <alternativeName>
        <fullName evidence="13">Phosphoribosylglycinamide synthetase</fullName>
    </alternativeName>
</protein>
<comment type="caution">
    <text evidence="17">The sequence shown here is derived from an EMBL/GenBank/DDBJ whole genome shotgun (WGS) entry which is preliminary data.</text>
</comment>
<gene>
    <name evidence="16" type="ORF">AN188_00509</name>
    <name evidence="17" type="ORF">APG09_00685</name>
</gene>
<dbReference type="InterPro" id="IPR020560">
    <property type="entry name" value="PRibGlycinamide_synth_C-dom"/>
</dbReference>
<dbReference type="SUPFAM" id="SSF52440">
    <property type="entry name" value="PreATP-grasp domain"/>
    <property type="match status" value="1"/>
</dbReference>
<dbReference type="InterPro" id="IPR011054">
    <property type="entry name" value="Rudment_hybrid_motif"/>
</dbReference>
<evidence type="ECO:0000256" key="10">
    <source>
        <dbReference type="ARBA" id="ARBA00023211"/>
    </source>
</evidence>
<dbReference type="Gene3D" id="3.90.600.10">
    <property type="entry name" value="Phosphoribosylglycinamide synthetase, C-terminal domain"/>
    <property type="match status" value="1"/>
</dbReference>
<evidence type="ECO:0000256" key="2">
    <source>
        <dbReference type="ARBA" id="ARBA00001946"/>
    </source>
</evidence>
<comment type="similarity">
    <text evidence="11">Belongs to the GARS family.</text>
</comment>
<dbReference type="Pfam" id="PF02844">
    <property type="entry name" value="GARS_N"/>
    <property type="match status" value="1"/>
</dbReference>
<keyword evidence="8 14" id="KW-0067">ATP-binding</keyword>
<evidence type="ECO:0000256" key="5">
    <source>
        <dbReference type="ARBA" id="ARBA00022598"/>
    </source>
</evidence>
<evidence type="ECO:0000256" key="6">
    <source>
        <dbReference type="ARBA" id="ARBA00022741"/>
    </source>
</evidence>
<reference evidence="17 18" key="1">
    <citation type="journal article" date="2016" name="ISME J.">
        <title>Chasing the elusive Euryarchaeota class WSA2: genomes reveal a uniquely fastidious methyl-reducing methanogen.</title>
        <authorList>
            <person name="Nobu M.K."/>
            <person name="Narihiro T."/>
            <person name="Kuroda K."/>
            <person name="Mei R."/>
            <person name="Liu W.T."/>
        </authorList>
    </citation>
    <scope>NUCLEOTIDE SEQUENCE [LARGE SCALE GENOMIC DNA]</scope>
    <source>
        <strain evidence="16">ADurb1013_Bin02101</strain>
        <strain evidence="17">ADurb1213_Bin02801</strain>
    </source>
</reference>
<dbReference type="PROSITE" id="PS50975">
    <property type="entry name" value="ATP_GRASP"/>
    <property type="match status" value="1"/>
</dbReference>
<dbReference type="GO" id="GO:0046872">
    <property type="term" value="F:metal ion binding"/>
    <property type="evidence" value="ECO:0007669"/>
    <property type="project" value="InterPro"/>
</dbReference>
<dbReference type="SMART" id="SM01209">
    <property type="entry name" value="GARS_A"/>
    <property type="match status" value="1"/>
</dbReference>
<dbReference type="GO" id="GO:0004637">
    <property type="term" value="F:phosphoribosylamine-glycine ligase activity"/>
    <property type="evidence" value="ECO:0007669"/>
    <property type="project" value="UniProtKB-EC"/>
</dbReference>
<dbReference type="Proteomes" id="UP000092420">
    <property type="component" value="Unassembled WGS sequence"/>
</dbReference>
<evidence type="ECO:0000256" key="1">
    <source>
        <dbReference type="ARBA" id="ARBA00001936"/>
    </source>
</evidence>
<organism evidence="17">
    <name type="scientific">Candidatus Methanofastidiosum methylothiophilum</name>
    <dbReference type="NCBI Taxonomy" id="1705564"/>
    <lineage>
        <taxon>Archaea</taxon>
        <taxon>Methanobacteriati</taxon>
        <taxon>Methanobacteriota</taxon>
        <taxon>Stenosarchaea group</taxon>
        <taxon>Candidatus Methanofastidiosia</taxon>
        <taxon>Candidatus Methanofastidiosales</taxon>
        <taxon>Candidatus Methanofastidiosaceae</taxon>
        <taxon>Candidatus Methanofastidiosum</taxon>
    </lineage>
</organism>
<evidence type="ECO:0000256" key="4">
    <source>
        <dbReference type="ARBA" id="ARBA00013255"/>
    </source>
</evidence>
<comment type="cofactor">
    <cofactor evidence="1">
        <name>Mn(2+)</name>
        <dbReference type="ChEBI" id="CHEBI:29035"/>
    </cofactor>
</comment>
<dbReference type="SUPFAM" id="SSF51246">
    <property type="entry name" value="Rudiment single hybrid motif"/>
    <property type="match status" value="1"/>
</dbReference>